<dbReference type="EMBL" id="GL871156">
    <property type="protein sequence ID" value="EGC33143.1"/>
    <property type="molecule type" value="Genomic_DNA"/>
</dbReference>
<evidence type="ECO:0000313" key="2">
    <source>
        <dbReference type="EMBL" id="EGC33143.1"/>
    </source>
</evidence>
<sequence>MDTVRVNYGLDGFELTYPSSFKGAIEPTEFETTIRTLNSKVGEIKIPKISYIFVIPLLVGIIMLFMYMNENQTKTVIGGIIMSIGLVGGAFFSIQHAVAVNSRLNGEIKTINEHFSERRISWSVKSETIYEEVDIDEYEFHKSNKAYRNSLSFDHKGKPMKKKTRKYLLITFPAQTQQTQQDLPQFTFIPDSGNMNNIYDSNINNMDYNNNFNNNNFNNMNFTNNNNNNFNNNYH</sequence>
<dbReference type="KEGG" id="dpp:DICPUDRAFT_154833"/>
<keyword evidence="1" id="KW-1133">Transmembrane helix</keyword>
<keyword evidence="3" id="KW-1185">Reference proteome</keyword>
<dbReference type="InParanoid" id="F0ZSD9"/>
<evidence type="ECO:0000313" key="3">
    <source>
        <dbReference type="Proteomes" id="UP000001064"/>
    </source>
</evidence>
<dbReference type="OrthoDB" id="21296at2759"/>
<name>F0ZSD9_DICPU</name>
<keyword evidence="1" id="KW-0812">Transmembrane</keyword>
<evidence type="ECO:0000256" key="1">
    <source>
        <dbReference type="SAM" id="Phobius"/>
    </source>
</evidence>
<proteinExistence type="predicted"/>
<protein>
    <submittedName>
        <fullName evidence="2">Uncharacterized protein</fullName>
    </submittedName>
</protein>
<feature type="transmembrane region" description="Helical" evidence="1">
    <location>
        <begin position="75"/>
        <end position="94"/>
    </location>
</feature>
<accession>F0ZSD9</accession>
<dbReference type="Proteomes" id="UP000001064">
    <property type="component" value="Unassembled WGS sequence"/>
</dbReference>
<dbReference type="VEuPathDB" id="AmoebaDB:DICPUDRAFT_154833"/>
<dbReference type="OMA" id="HFSERRI"/>
<feature type="transmembrane region" description="Helical" evidence="1">
    <location>
        <begin position="49"/>
        <end position="69"/>
    </location>
</feature>
<gene>
    <name evidence="2" type="ORF">DICPUDRAFT_154833</name>
</gene>
<organism evidence="2 3">
    <name type="scientific">Dictyostelium purpureum</name>
    <name type="common">Slime mold</name>
    <dbReference type="NCBI Taxonomy" id="5786"/>
    <lineage>
        <taxon>Eukaryota</taxon>
        <taxon>Amoebozoa</taxon>
        <taxon>Evosea</taxon>
        <taxon>Eumycetozoa</taxon>
        <taxon>Dictyostelia</taxon>
        <taxon>Dictyosteliales</taxon>
        <taxon>Dictyosteliaceae</taxon>
        <taxon>Dictyostelium</taxon>
    </lineage>
</organism>
<dbReference type="AlphaFoldDB" id="F0ZSD9"/>
<dbReference type="RefSeq" id="XP_003290338.1">
    <property type="nucleotide sequence ID" value="XM_003290290.1"/>
</dbReference>
<dbReference type="GeneID" id="10504685"/>
<keyword evidence="1" id="KW-0472">Membrane</keyword>
<reference evidence="3" key="1">
    <citation type="journal article" date="2011" name="Genome Biol.">
        <title>Comparative genomics of the social amoebae Dictyostelium discoideum and Dictyostelium purpureum.</title>
        <authorList>
            <consortium name="US DOE Joint Genome Institute (JGI-PGF)"/>
            <person name="Sucgang R."/>
            <person name="Kuo A."/>
            <person name="Tian X."/>
            <person name="Salerno W."/>
            <person name="Parikh A."/>
            <person name="Feasley C.L."/>
            <person name="Dalin E."/>
            <person name="Tu H."/>
            <person name="Huang E."/>
            <person name="Barry K."/>
            <person name="Lindquist E."/>
            <person name="Shapiro H."/>
            <person name="Bruce D."/>
            <person name="Schmutz J."/>
            <person name="Salamov A."/>
            <person name="Fey P."/>
            <person name="Gaudet P."/>
            <person name="Anjard C."/>
            <person name="Babu M.M."/>
            <person name="Basu S."/>
            <person name="Bushmanova Y."/>
            <person name="van der Wel H."/>
            <person name="Katoh-Kurasawa M."/>
            <person name="Dinh C."/>
            <person name="Coutinho P.M."/>
            <person name="Saito T."/>
            <person name="Elias M."/>
            <person name="Schaap P."/>
            <person name="Kay R.R."/>
            <person name="Henrissat B."/>
            <person name="Eichinger L."/>
            <person name="Rivero F."/>
            <person name="Putnam N.H."/>
            <person name="West C.M."/>
            <person name="Loomis W.F."/>
            <person name="Chisholm R.L."/>
            <person name="Shaulsky G."/>
            <person name="Strassmann J.E."/>
            <person name="Queller D.C."/>
            <person name="Kuspa A."/>
            <person name="Grigoriev I.V."/>
        </authorList>
    </citation>
    <scope>NUCLEOTIDE SEQUENCE [LARGE SCALE GENOMIC DNA]</scope>
    <source>
        <strain evidence="3">QSDP1</strain>
    </source>
</reference>